<organism evidence="1 2">
    <name type="scientific">Rehmannia glutinosa</name>
    <name type="common">Chinese foxglove</name>
    <dbReference type="NCBI Taxonomy" id="99300"/>
    <lineage>
        <taxon>Eukaryota</taxon>
        <taxon>Viridiplantae</taxon>
        <taxon>Streptophyta</taxon>
        <taxon>Embryophyta</taxon>
        <taxon>Tracheophyta</taxon>
        <taxon>Spermatophyta</taxon>
        <taxon>Magnoliopsida</taxon>
        <taxon>eudicotyledons</taxon>
        <taxon>Gunneridae</taxon>
        <taxon>Pentapetalae</taxon>
        <taxon>asterids</taxon>
        <taxon>lamiids</taxon>
        <taxon>Lamiales</taxon>
        <taxon>Orobanchaceae</taxon>
        <taxon>Rehmannieae</taxon>
        <taxon>Rehmannia</taxon>
    </lineage>
</organism>
<accession>A0ABR0UQW9</accession>
<protein>
    <submittedName>
        <fullName evidence="1">Uncharacterized protein</fullName>
    </submittedName>
</protein>
<dbReference type="EMBL" id="JABTTQ020002290">
    <property type="protein sequence ID" value="KAK6124851.1"/>
    <property type="molecule type" value="Genomic_DNA"/>
</dbReference>
<reference evidence="1 2" key="1">
    <citation type="journal article" date="2021" name="Comput. Struct. Biotechnol. J.">
        <title>De novo genome assembly of the potent medicinal plant Rehmannia glutinosa using nanopore technology.</title>
        <authorList>
            <person name="Ma L."/>
            <person name="Dong C."/>
            <person name="Song C."/>
            <person name="Wang X."/>
            <person name="Zheng X."/>
            <person name="Niu Y."/>
            <person name="Chen S."/>
            <person name="Feng W."/>
        </authorList>
    </citation>
    <scope>NUCLEOTIDE SEQUENCE [LARGE SCALE GENOMIC DNA]</scope>
    <source>
        <strain evidence="1">DH-2019</strain>
    </source>
</reference>
<comment type="caution">
    <text evidence="1">The sequence shown here is derived from an EMBL/GenBank/DDBJ whole genome shotgun (WGS) entry which is preliminary data.</text>
</comment>
<dbReference type="Proteomes" id="UP001318860">
    <property type="component" value="Unassembled WGS sequence"/>
</dbReference>
<name>A0ABR0UQW9_REHGL</name>
<gene>
    <name evidence="1" type="ORF">DH2020_041411</name>
</gene>
<evidence type="ECO:0000313" key="2">
    <source>
        <dbReference type="Proteomes" id="UP001318860"/>
    </source>
</evidence>
<evidence type="ECO:0000313" key="1">
    <source>
        <dbReference type="EMBL" id="KAK6124851.1"/>
    </source>
</evidence>
<keyword evidence="2" id="KW-1185">Reference proteome</keyword>
<sequence>MYCLRCAQHVIPETFDEIVHWACDDYEDEAQHQSAVRDDDAIPSQTRNHINSKNIKGFSYIRTKKNDVEIEEHVYKNGPKQSYDACTELDLVEWTFEKKEEEKTVISSKAIMKEQIHRTDSTQPLVENKGLNLGNQGSFDIWNEKRDMLDGLIVHLSIKACQKYTRRLVSFNGASSRNAHVIRCVAEMFRGGFQPPLHQ</sequence>
<proteinExistence type="predicted"/>